<evidence type="ECO:0000313" key="1">
    <source>
        <dbReference type="EMBL" id="PKE27147.1"/>
    </source>
</evidence>
<accession>A0A855H4P7</accession>
<reference evidence="1 2" key="1">
    <citation type="submission" date="2017-12" db="EMBL/GenBank/DDBJ databases">
        <title>Genomics of Macrococcus caseolyticus.</title>
        <authorList>
            <person name="MacFadyen A.C."/>
            <person name="Paterson G.K."/>
        </authorList>
    </citation>
    <scope>NUCLEOTIDE SEQUENCE [LARGE SCALE GENOMIC DNA]</scope>
    <source>
        <strain evidence="1 2">5788_EF188</strain>
    </source>
</reference>
<name>A0A855H4P7_9STAP</name>
<gene>
    <name evidence="1" type="ORF">CW686_01500</name>
</gene>
<dbReference type="RefSeq" id="WP_101144053.1">
    <property type="nucleotide sequence ID" value="NZ_PIWM01000001.1"/>
</dbReference>
<comment type="caution">
    <text evidence="1">The sequence shown here is derived from an EMBL/GenBank/DDBJ whole genome shotgun (WGS) entry which is preliminary data.</text>
</comment>
<protein>
    <submittedName>
        <fullName evidence="1">Uncharacterized protein</fullName>
    </submittedName>
</protein>
<evidence type="ECO:0000313" key="2">
    <source>
        <dbReference type="Proteomes" id="UP000233482"/>
    </source>
</evidence>
<dbReference type="Proteomes" id="UP000233482">
    <property type="component" value="Unassembled WGS sequence"/>
</dbReference>
<dbReference type="EMBL" id="PIXC01000002">
    <property type="protein sequence ID" value="PKE27147.1"/>
    <property type="molecule type" value="Genomic_DNA"/>
</dbReference>
<sequence>MDYNYYKINYHLISGDIVSKIYKMVAANNKSSTMAFIVRNEIEEKDVVEIGNDKVILTKAVEQISLEGPYENEDDANTSLKILR</sequence>
<organism evidence="1 2">
    <name type="scientific">Macrococcoides caseolyticum</name>
    <dbReference type="NCBI Taxonomy" id="69966"/>
    <lineage>
        <taxon>Bacteria</taxon>
        <taxon>Bacillati</taxon>
        <taxon>Bacillota</taxon>
        <taxon>Bacilli</taxon>
        <taxon>Bacillales</taxon>
        <taxon>Staphylococcaceae</taxon>
        <taxon>Macrococcoides</taxon>
    </lineage>
</organism>
<dbReference type="AlphaFoldDB" id="A0A855H4P7"/>
<proteinExistence type="predicted"/>